<protein>
    <submittedName>
        <fullName evidence="1">Uncharacterized protein</fullName>
    </submittedName>
</protein>
<dbReference type="Proteomes" id="UP000053268">
    <property type="component" value="Unassembled WGS sequence"/>
</dbReference>
<dbReference type="AlphaFoldDB" id="A0A194PCN3"/>
<keyword evidence="2" id="KW-1185">Reference proteome</keyword>
<organism evidence="1 2">
    <name type="scientific">Papilio xuthus</name>
    <name type="common">Asian swallowtail butterfly</name>
    <dbReference type="NCBI Taxonomy" id="66420"/>
    <lineage>
        <taxon>Eukaryota</taxon>
        <taxon>Metazoa</taxon>
        <taxon>Ecdysozoa</taxon>
        <taxon>Arthropoda</taxon>
        <taxon>Hexapoda</taxon>
        <taxon>Insecta</taxon>
        <taxon>Pterygota</taxon>
        <taxon>Neoptera</taxon>
        <taxon>Endopterygota</taxon>
        <taxon>Lepidoptera</taxon>
        <taxon>Glossata</taxon>
        <taxon>Ditrysia</taxon>
        <taxon>Papilionoidea</taxon>
        <taxon>Papilionidae</taxon>
        <taxon>Papilioninae</taxon>
        <taxon>Papilio</taxon>
    </lineage>
</organism>
<reference evidence="1 2" key="1">
    <citation type="journal article" date="2015" name="Nat. Commun.">
        <title>Outbred genome sequencing and CRISPR/Cas9 gene editing in butterflies.</title>
        <authorList>
            <person name="Li X."/>
            <person name="Fan D."/>
            <person name="Zhang W."/>
            <person name="Liu G."/>
            <person name="Zhang L."/>
            <person name="Zhao L."/>
            <person name="Fang X."/>
            <person name="Chen L."/>
            <person name="Dong Y."/>
            <person name="Chen Y."/>
            <person name="Ding Y."/>
            <person name="Zhao R."/>
            <person name="Feng M."/>
            <person name="Zhu Y."/>
            <person name="Feng Y."/>
            <person name="Jiang X."/>
            <person name="Zhu D."/>
            <person name="Xiang H."/>
            <person name="Feng X."/>
            <person name="Li S."/>
            <person name="Wang J."/>
            <person name="Zhang G."/>
            <person name="Kronforst M.R."/>
            <person name="Wang W."/>
        </authorList>
    </citation>
    <scope>NUCLEOTIDE SEQUENCE [LARGE SCALE GENOMIC DNA]</scope>
    <source>
        <strain evidence="1">Ya'a_city_454_Px</strain>
        <tissue evidence="1">Whole body</tissue>
    </source>
</reference>
<evidence type="ECO:0000313" key="2">
    <source>
        <dbReference type="Proteomes" id="UP000053268"/>
    </source>
</evidence>
<proteinExistence type="predicted"/>
<accession>A0A194PCN3</accession>
<gene>
    <name evidence="1" type="ORF">RR46_14471</name>
</gene>
<sequence length="89" mass="9944">MSLSVKHPKQKIQCQPPMADAALNSLTQFSHTLNLKAKSSQERVLHYLNLGPPYPNRLPKAVSAMHTVVFVRLTTLNVDRLYQSVYGGP</sequence>
<dbReference type="EMBL" id="KQ459606">
    <property type="protein sequence ID" value="KPI90967.1"/>
    <property type="molecule type" value="Genomic_DNA"/>
</dbReference>
<name>A0A194PCN3_PAPXU</name>
<evidence type="ECO:0000313" key="1">
    <source>
        <dbReference type="EMBL" id="KPI90967.1"/>
    </source>
</evidence>